<name>A0A5B8CUV2_9PROT</name>
<dbReference type="InterPro" id="IPR050909">
    <property type="entry name" value="Bact_Autotransporter_VF"/>
</dbReference>
<dbReference type="Pfam" id="PF12545">
    <property type="entry name" value="DUF3739"/>
    <property type="match status" value="1"/>
</dbReference>
<proteinExistence type="predicted"/>
<dbReference type="NCBIfam" id="TIGR01901">
    <property type="entry name" value="adhes_NPXG"/>
    <property type="match status" value="1"/>
</dbReference>
<dbReference type="PANTHER" id="PTHR12338:SF5">
    <property type="entry name" value="ANTIGEN 43-RELATED"/>
    <property type="match status" value="1"/>
</dbReference>
<protein>
    <submittedName>
        <fullName evidence="3">Filamentous hemagglutinin N-terminal domain-containing protein</fullName>
    </submittedName>
</protein>
<dbReference type="RefSeq" id="WP_140004015.1">
    <property type="nucleotide sequence ID" value="NZ_CP040946.1"/>
</dbReference>
<feature type="compositionally biased region" description="Polar residues" evidence="1">
    <location>
        <begin position="2270"/>
        <end position="2282"/>
    </location>
</feature>
<gene>
    <name evidence="3" type="ORF">FIU01_09175</name>
</gene>
<dbReference type="InterPro" id="IPR024973">
    <property type="entry name" value="ESPR"/>
</dbReference>
<dbReference type="Pfam" id="PF05860">
    <property type="entry name" value="TPS"/>
    <property type="match status" value="1"/>
</dbReference>
<evidence type="ECO:0000313" key="4">
    <source>
        <dbReference type="Proteomes" id="UP000311008"/>
    </source>
</evidence>
<dbReference type="Gene3D" id="2.160.20.10">
    <property type="entry name" value="Single-stranded right-handed beta-helix, Pectin lyase-like"/>
    <property type="match status" value="1"/>
</dbReference>
<reference evidence="4" key="1">
    <citation type="journal article" date="2019" name="ISME J.">
        <title>Evolution in action: habitat transition from sediment to the pelagial leads to genome streamlining in Methylophilaceae.</title>
        <authorList>
            <person name="Salcher M."/>
            <person name="Schaefle D."/>
            <person name="Kaspar M."/>
            <person name="Neuenschwander S.M."/>
            <person name="Ghai R."/>
        </authorList>
    </citation>
    <scope>NUCLEOTIDE SEQUENCE [LARGE SCALE GENOMIC DNA]</scope>
    <source>
        <strain evidence="4">MMS-M-51</strain>
    </source>
</reference>
<feature type="region of interest" description="Disordered" evidence="1">
    <location>
        <begin position="2270"/>
        <end position="2291"/>
    </location>
</feature>
<dbReference type="EMBL" id="CP040946">
    <property type="protein sequence ID" value="QDC44685.1"/>
    <property type="molecule type" value="Genomic_DNA"/>
</dbReference>
<dbReference type="PANTHER" id="PTHR12338">
    <property type="entry name" value="AUTOTRANSPORTER"/>
    <property type="match status" value="1"/>
</dbReference>
<evidence type="ECO:0000259" key="2">
    <source>
        <dbReference type="SMART" id="SM00912"/>
    </source>
</evidence>
<feature type="domain" description="Filamentous haemagglutinin FhaB/tRNA nuclease CdiA-like TPS" evidence="2">
    <location>
        <begin position="79"/>
        <end position="194"/>
    </location>
</feature>
<organism evidence="3 4">
    <name type="scientific">Methylophilus medardicus</name>
    <dbReference type="NCBI Taxonomy" id="2588534"/>
    <lineage>
        <taxon>Bacteria</taxon>
        <taxon>Pseudomonadati</taxon>
        <taxon>Pseudomonadota</taxon>
        <taxon>Betaproteobacteria</taxon>
        <taxon>Nitrosomonadales</taxon>
        <taxon>Methylophilaceae</taxon>
        <taxon>Methylophilus</taxon>
    </lineage>
</organism>
<accession>A0A5B8CUV2</accession>
<dbReference type="KEGG" id="mmec:FIU01_09175"/>
<dbReference type="Proteomes" id="UP000311008">
    <property type="component" value="Chromosome"/>
</dbReference>
<dbReference type="InterPro" id="IPR012334">
    <property type="entry name" value="Pectin_lyas_fold"/>
</dbReference>
<dbReference type="SUPFAM" id="SSF51126">
    <property type="entry name" value="Pectin lyase-like"/>
    <property type="match status" value="1"/>
</dbReference>
<evidence type="ECO:0000313" key="3">
    <source>
        <dbReference type="EMBL" id="QDC44685.1"/>
    </source>
</evidence>
<feature type="region of interest" description="Disordered" evidence="1">
    <location>
        <begin position="3271"/>
        <end position="3290"/>
    </location>
</feature>
<dbReference type="OrthoDB" id="218680at2"/>
<dbReference type="Pfam" id="PF13018">
    <property type="entry name" value="ESPR"/>
    <property type="match status" value="1"/>
</dbReference>
<sequence length="3396" mass="346689">MMNKLRFKLVFSKRLGMLVPIAEIARTHQKTVTTAGAADRDVSDEVMLRPLCRLSLRSVILLVAGCLSWISAPVLADDANALPVQQPGYNLPAGVSIPTPVNNTMNINTTIQNAVIRWDSFNIGSQAAVNFNMPNASSSVLNRVMGSGASFINGALTSNGHVYIANQNGIYFGAGSQVNVGSLTATTLDNLANNNIENIYKNGILSNKTEPVFSFADAVGVIDVAKGASITAANGGRVMLLAPDVTNSGVIKTPDGQTILAAGKTVYLSTLDKFAGLLVEVSSGGNATNLGDIIVNHGNASLIGLAVNQQGNISASTSVRANGSIYLKAKEIQSLTTPGNDVYGKVTLGTGSKTAVTIDTKDTEEVFDAQVITPSIVDIKGKNISIDGSVIANSGQVNVTATDNQGNNSSLFLGDHALIDVSGVDATAPMSRNQLSIQLFSDQLRDSPVLRGGELFGEILFLDARKGTKLLSQSVIDQAKAGITRTVAERSTNGGQVNFSAVNMISKAGSTIDLSAGSTTYTEGTIRESSLLINGKWVLASEALPNTPYQGVSDYYSVSSERWGQTRRWALTANALNGLAGASTENAAKSASVSGYVQPGYQQGGDAGALNVSTTNMALQGDVIASTVSGLFQRGESSEHANPLGGAFKLTYNNSGALNIVSSTNKLSDDFNENSQLTAAQEQTSELSASMLANGVNRVEIAATGQVNLNTDLSFQPAGSLNVQGSGGVNVNANIRLPSGAVTLSASQNADVNVANNVSINVAGLYTNDLPGVSGALVGKVGLNGGRITVNNGLRLGQGVTMDASSGAWINNKGQLSAGHGGDITVTMADNQLAGGVFNSFGMMVDGQQTLGGHLTVKLQGEQATGMVDHIQLGGLNPEQENTLWLSEGFFKQGGFSNYTISNADRLNGDVMIGDLANRVVTIAPEQHSRLLGSAARVAQSGSDLNALTSQRSLANSMRKPSSLEVLAGDDLTLQSNARIMTDMPVSRSGSTGDVSLNSKGQMTILGDIIAPGGDIKLSISAIPDTGDFTLPNASFDPTLSLFLGETATLSARAQYITPPSSDGNLRKAFVTSAGNITLSAGNGVLITKAGSLIDVSGASGSVDLPVSGGYVRETVAGNAGVISVSGRDGIALDGTLMGTPSGSGEGGTLNITLGGKNASGIENDILSPLYFASGTRILTVTNSKELMAANNTAGGSNANLINTSNSSTEPLTTARGVGQVSAEQIAQGGFDNVALKVDNVSATSGDAIHFANTSMNVPSLLTLDATTLSGSANLNASTLVLANNSSITMDNSQLTAGTAIFEAKANFIDLQGDIAINNVAETSLQSRTDIRGRSITSALKGSASLSAPGLIKLDAAQIYPATGVDFTVTATGAHSRIEVTNQSQSVSAVPLSAVGSLTLNADSILQAGVLRAPLGQITLNASQNLTLTSGSLTSVSAEGSLIPYAVTVLGGTELADTNGAINNFMTAVDKKKVTLNANDMNLQAGARVDISGNGDTMAYEWIQGIGGSVDVLSQAGYYAVLPSLGNQYAPYDFLMSAGSDVGIGQAIYLSGGNGLAAGKYTLLPAHYALLPGAFLISANGADVQLNTQLTQADGTGLSSGYLTKIDGTSRGQYTSFNIINGNSFYKDYGTKNYKGLAEYLVSSGNALLTKNAIRDGKEVPRLTNDAGQLVLAAGNSLNLEADINTSNVAGAKGALVDISSNDIRVVSTVDPQQAGLLQISADQLSKINADSILLGGSRAVSGKTQTITTTASNVTFSNDADHAVQTGELIVASQDTITVNKGAVVKTSAKQDKTGTTTLVTSGDGALLAVSANNDFELSRTNVSAAPITGKLTVEEGATISAARSMVLDATNAFDQFGDVKVADGGTVTLGANQYAIGDQPVNGATRISSATLADFGRLSAMTFNSYKNIDILGAVNFGNSNLNITFNTAGIAHHDAGNVSINANHFVLKNTNNGSFTAPSTLDGQLAINANQITFGDTGSVSSNIGGFNTVSLNANKDIRFTGTGTVNINADQATMSSAVMTADSGANFSLATTGNLQTLSNGQQPASTSGLGATLNLSANEMQLGGKLILNAGAVNAVARSGNLTLASGGGIDVSAAKVAFDNTHSATTDAGNVHLTSTQGNVQIENTALLNLKGGATDGDAGTLQVEAKNGRFVVADNTLQGQAAKDQKSASLKLDVASLDNFSEVNKALESGGFNNGRDIRVRSGDVTIAAGDTVTAHAFTLAVDSGNATVAGRINADGNKGGDVAIYANGLVTLANTAQITARGQDANQSSGDRQTGSGGSVLLSSNSLSTENAVSAEAGALIDTSGYDAAANGNKGVDGYDGSVTLRGARGTTGTANTVNVALNTTAAIKGASEVTVEGSRSYTATAFTAANMAGMIADTNSFYDANTGAGAYAATQDGLAAKVLPYVEVRSATGETATNMTVGTADVNLRSFGALLAGRGGSLTLRSNGNLTFSGTLSDGFDRATTAGVLQPNADTFNFNLVAGADYSAANIMETNAGIGDFSLANNKLIRTGEGNIAIAAGGNMTLGNVGSVIYTVGKSAELLSGFTAASSGTNVPTAASYVNNGGDIAIQVAGNISGVATTQSVNQWLLRQGGNGIDTSWWVRPDLFQQGVGALGGGNVNIQAGGNITNVSASSATNAQFVKTIDAQGNEVRTSLVNGGGDVSVSAGRNLVNGVYYAGRGSLDLQAGESIPGPANAGANGVVIALQDASATVKAKNNVKVQTVFNPTLWVQGSTLAQNQIANSTFFNSYSEDSALNVASLSGNIEVGQSNRQSIVGTGLNSGGYTTLTNNDMAAIHPGTVNATAFAGDITTYKMVLAPASKGNLSLLAAGSVQSGVNTSGNINPTANILISDADLSTVLNIFNPTTGSPTDSNITSILGSIKTGVSAVPVHQNDATTAVIVARDGDVRLTGLPTDRDTTNIYGIKSSKPVYINAGNNLTLHASIQHNNIDDVSEIHAGNDFIMENGKQLARIDINGPGELVIKAGRNIDLGNTSGILSLANTVNPNLADKSANITLMAGLGSSGANVDGLIRTYIDPTGSGPASLQGDTEALASYREGIAIRVQAYMNEVSGSKNPTTGEPYTAQEAMTAFLTLDTTRKEIFALRQFQVELLEAGREYINTASTARSDDVIASLFSANDYSGDLLMYQSQIRTSRDGDINLFAPGGLINAGVASNSSLQHDIGVVTEKGGNIGAYADGNFLVNQSKVITQYGSDILIWSNRGDIDAGRGSKAAISVPERVVSVNANGDVTVEVKGVASGSGIRAQTYDPDGPTGPQQGPKLEDATVALFAPRGVLDAGEAGVAAGNLLVGAIQVLNSSNITVSGSSSGVPVADTGSLAGAALSSSSTSAGAANTMTENLGNQMSNQNVTPKELPPIVTVKTIRLED</sequence>
<dbReference type="InterPro" id="IPR008638">
    <property type="entry name" value="FhaB/CdiA-like_TPS"/>
</dbReference>
<dbReference type="SMART" id="SM00912">
    <property type="entry name" value="Haemagg_act"/>
    <property type="match status" value="1"/>
</dbReference>
<keyword evidence="4" id="KW-1185">Reference proteome</keyword>
<evidence type="ECO:0000256" key="1">
    <source>
        <dbReference type="SAM" id="MobiDB-lite"/>
    </source>
</evidence>
<feature type="compositionally biased region" description="Low complexity" evidence="1">
    <location>
        <begin position="3278"/>
        <end position="3289"/>
    </location>
</feature>
<dbReference type="InterPro" id="IPR021026">
    <property type="entry name" value="Filamn_hemagglutn_DUF3739"/>
</dbReference>
<dbReference type="InterPro" id="IPR011050">
    <property type="entry name" value="Pectin_lyase_fold/virulence"/>
</dbReference>